<comment type="caution">
    <text evidence="1">The sequence shown here is derived from an EMBL/GenBank/DDBJ whole genome shotgun (WGS) entry which is preliminary data.</text>
</comment>
<reference evidence="2" key="1">
    <citation type="journal article" date="2023" name="Nat. Plants">
        <title>Single-cell RNA sequencing provides a high-resolution roadmap for understanding the multicellular compartmentation of specialized metabolism.</title>
        <authorList>
            <person name="Sun S."/>
            <person name="Shen X."/>
            <person name="Li Y."/>
            <person name="Li Y."/>
            <person name="Wang S."/>
            <person name="Li R."/>
            <person name="Zhang H."/>
            <person name="Shen G."/>
            <person name="Guo B."/>
            <person name="Wei J."/>
            <person name="Xu J."/>
            <person name="St-Pierre B."/>
            <person name="Chen S."/>
            <person name="Sun C."/>
        </authorList>
    </citation>
    <scope>NUCLEOTIDE SEQUENCE [LARGE SCALE GENOMIC DNA]</scope>
</reference>
<organism evidence="1 2">
    <name type="scientific">Catharanthus roseus</name>
    <name type="common">Madagascar periwinkle</name>
    <name type="synonym">Vinca rosea</name>
    <dbReference type="NCBI Taxonomy" id="4058"/>
    <lineage>
        <taxon>Eukaryota</taxon>
        <taxon>Viridiplantae</taxon>
        <taxon>Streptophyta</taxon>
        <taxon>Embryophyta</taxon>
        <taxon>Tracheophyta</taxon>
        <taxon>Spermatophyta</taxon>
        <taxon>Magnoliopsida</taxon>
        <taxon>eudicotyledons</taxon>
        <taxon>Gunneridae</taxon>
        <taxon>Pentapetalae</taxon>
        <taxon>asterids</taxon>
        <taxon>lamiids</taxon>
        <taxon>Gentianales</taxon>
        <taxon>Apocynaceae</taxon>
        <taxon>Rauvolfioideae</taxon>
        <taxon>Vinceae</taxon>
        <taxon>Catharanthinae</taxon>
        <taxon>Catharanthus</taxon>
    </lineage>
</organism>
<dbReference type="Proteomes" id="UP001060085">
    <property type="component" value="Linkage Group LG03"/>
</dbReference>
<gene>
    <name evidence="1" type="ORF">M9H77_13075</name>
</gene>
<accession>A0ACC0BJI2</accession>
<evidence type="ECO:0000313" key="1">
    <source>
        <dbReference type="EMBL" id="KAI5672711.1"/>
    </source>
</evidence>
<dbReference type="EMBL" id="CM044703">
    <property type="protein sequence ID" value="KAI5672711.1"/>
    <property type="molecule type" value="Genomic_DNA"/>
</dbReference>
<name>A0ACC0BJI2_CATRO</name>
<protein>
    <submittedName>
        <fullName evidence="1">Uncharacterized protein</fullName>
    </submittedName>
</protein>
<evidence type="ECO:0000313" key="2">
    <source>
        <dbReference type="Proteomes" id="UP001060085"/>
    </source>
</evidence>
<proteinExistence type="predicted"/>
<keyword evidence="2" id="KW-1185">Reference proteome</keyword>
<sequence>MEAKSEQEDYQSKLARDVYNFHYCGCNRVNAYGGTNNGNGNFTPKRHNGFGSFSSCAKSYRHTSYDNYGGYDIDDAKYDYYEHSPYDCYEEYHHIYGFDKGRSMEKEFGTVLEELPISSFLIPSLMILVPDLHLGWIHLKRGAIPRWCGPIGSPGRYPRNLSPGLASDMGERLLWNRALIWCLAGIDYEMPELGSDDCVLGSRP</sequence>